<reference evidence="3" key="1">
    <citation type="submission" date="2010-12" db="EMBL/GenBank/DDBJ databases">
        <title>Complete sequence of Desulfovibrio aespoeensis Aspo-2.</title>
        <authorList>
            <consortium name="US DOE Joint Genome Institute"/>
            <person name="Lucas S."/>
            <person name="Copeland A."/>
            <person name="Lapidus A."/>
            <person name="Cheng J.-F."/>
            <person name="Goodwin L."/>
            <person name="Pitluck S."/>
            <person name="Chertkov O."/>
            <person name="Misra M."/>
            <person name="Detter J.C."/>
            <person name="Han C."/>
            <person name="Tapia R."/>
            <person name="Land M."/>
            <person name="Hauser L."/>
            <person name="Kyrpides N."/>
            <person name="Ivanova N."/>
            <person name="Ovchinnikova G."/>
            <person name="Pedersen K."/>
            <person name="Jagevall S."/>
            <person name="Hazen T."/>
            <person name="Woyke T."/>
        </authorList>
    </citation>
    <scope>NUCLEOTIDE SEQUENCE [LARGE SCALE GENOMIC DNA]</scope>
    <source>
        <strain evidence="3">ATCC 700646 / DSM 10631 / Aspo-2</strain>
    </source>
</reference>
<name>E6VY76_PSEA9</name>
<dbReference type="PANTHER" id="PTHR36440">
    <property type="entry name" value="PUTATIVE (AFU_ORTHOLOGUE AFUA_8G07350)-RELATED"/>
    <property type="match status" value="1"/>
</dbReference>
<reference evidence="2 3" key="2">
    <citation type="journal article" date="2014" name="Genome Announc.">
        <title>Complete Genome Sequence of the Subsurface, Mesophilic Sulfate-Reducing Bacterium Desulfovibrio aespoeensis Aspo-2.</title>
        <authorList>
            <person name="Pedersen K."/>
            <person name="Bengtsson A."/>
            <person name="Edlund J."/>
            <person name="Rabe L."/>
            <person name="Hazen T."/>
            <person name="Chakraborty R."/>
            <person name="Goodwin L."/>
            <person name="Shapiro N."/>
        </authorList>
    </citation>
    <scope>NUCLEOTIDE SEQUENCE [LARGE SCALE GENOMIC DNA]</scope>
    <source>
        <strain evidence="3">ATCC 700646 / DSM 10631 / Aspo-2</strain>
    </source>
</reference>
<dbReference type="eggNOG" id="COG0662">
    <property type="taxonomic scope" value="Bacteria"/>
</dbReference>
<proteinExistence type="predicted"/>
<feature type="domain" description="Cupin type-2" evidence="1">
    <location>
        <begin position="59"/>
        <end position="116"/>
    </location>
</feature>
<dbReference type="InterPro" id="IPR053146">
    <property type="entry name" value="QDO-like"/>
</dbReference>
<sequence length="132" mass="13865">MNDLFSDLDCGIVARLADNAVAETLSGEQPWHAHPIFAGVALKHLVTGAQTGGRFSAHLVRLEPGAEIGDHLHEASWELHEVAAGSGRCLLGGRPIDYAPGVAAVLPQNVPHSVRAGLDGLRLLAKFVPALL</sequence>
<dbReference type="KEGG" id="das:Daes_0514"/>
<dbReference type="Gene3D" id="2.60.120.10">
    <property type="entry name" value="Jelly Rolls"/>
    <property type="match status" value="1"/>
</dbReference>
<dbReference type="Pfam" id="PF07883">
    <property type="entry name" value="Cupin_2"/>
    <property type="match status" value="1"/>
</dbReference>
<dbReference type="SUPFAM" id="SSF51182">
    <property type="entry name" value="RmlC-like cupins"/>
    <property type="match status" value="1"/>
</dbReference>
<evidence type="ECO:0000313" key="2">
    <source>
        <dbReference type="EMBL" id="ADU61534.1"/>
    </source>
</evidence>
<dbReference type="OrthoDB" id="1682325at2"/>
<accession>E6VY76</accession>
<evidence type="ECO:0000313" key="3">
    <source>
        <dbReference type="Proteomes" id="UP000002191"/>
    </source>
</evidence>
<dbReference type="RefSeq" id="WP_013513471.1">
    <property type="nucleotide sequence ID" value="NC_014844.1"/>
</dbReference>
<dbReference type="EMBL" id="CP002431">
    <property type="protein sequence ID" value="ADU61534.1"/>
    <property type="molecule type" value="Genomic_DNA"/>
</dbReference>
<dbReference type="STRING" id="643562.Daes_0514"/>
<dbReference type="PANTHER" id="PTHR36440:SF1">
    <property type="entry name" value="PUTATIVE (AFU_ORTHOLOGUE AFUA_8G07350)-RELATED"/>
    <property type="match status" value="1"/>
</dbReference>
<organism evidence="2 3">
    <name type="scientific">Pseudodesulfovibrio aespoeensis (strain ATCC 700646 / DSM 10631 / Aspo-2)</name>
    <name type="common">Desulfovibrio aespoeensis</name>
    <dbReference type="NCBI Taxonomy" id="643562"/>
    <lineage>
        <taxon>Bacteria</taxon>
        <taxon>Pseudomonadati</taxon>
        <taxon>Thermodesulfobacteriota</taxon>
        <taxon>Desulfovibrionia</taxon>
        <taxon>Desulfovibrionales</taxon>
        <taxon>Desulfovibrionaceae</taxon>
    </lineage>
</organism>
<gene>
    <name evidence="2" type="ordered locus">Daes_0514</name>
</gene>
<protein>
    <submittedName>
        <fullName evidence="2">Cupin 2 conserved barrel domain protein</fullName>
    </submittedName>
</protein>
<keyword evidence="3" id="KW-1185">Reference proteome</keyword>
<dbReference type="Proteomes" id="UP000002191">
    <property type="component" value="Chromosome"/>
</dbReference>
<dbReference type="HOGENOM" id="CLU_161240_0_0_7"/>
<evidence type="ECO:0000259" key="1">
    <source>
        <dbReference type="Pfam" id="PF07883"/>
    </source>
</evidence>
<dbReference type="InterPro" id="IPR011051">
    <property type="entry name" value="RmlC_Cupin_sf"/>
</dbReference>
<dbReference type="InterPro" id="IPR013096">
    <property type="entry name" value="Cupin_2"/>
</dbReference>
<dbReference type="InterPro" id="IPR014710">
    <property type="entry name" value="RmlC-like_jellyroll"/>
</dbReference>
<dbReference type="AlphaFoldDB" id="E6VY76"/>